<dbReference type="Proteomes" id="UP000789920">
    <property type="component" value="Unassembled WGS sequence"/>
</dbReference>
<dbReference type="EMBL" id="CAJVQC010147190">
    <property type="protein sequence ID" value="CAG8845547.1"/>
    <property type="molecule type" value="Genomic_DNA"/>
</dbReference>
<comment type="caution">
    <text evidence="1">The sequence shown here is derived from an EMBL/GenBank/DDBJ whole genome shotgun (WGS) entry which is preliminary data.</text>
</comment>
<keyword evidence="2" id="KW-1185">Reference proteome</keyword>
<feature type="non-terminal residue" evidence="1">
    <location>
        <position position="148"/>
    </location>
</feature>
<feature type="non-terminal residue" evidence="1">
    <location>
        <position position="1"/>
    </location>
</feature>
<evidence type="ECO:0000313" key="2">
    <source>
        <dbReference type="Proteomes" id="UP000789920"/>
    </source>
</evidence>
<accession>A0ACA9SPA1</accession>
<protein>
    <submittedName>
        <fullName evidence="1">8385_t:CDS:1</fullName>
    </submittedName>
</protein>
<name>A0ACA9SPA1_9GLOM</name>
<proteinExistence type="predicted"/>
<reference evidence="1" key="1">
    <citation type="submission" date="2021-06" db="EMBL/GenBank/DDBJ databases">
        <authorList>
            <person name="Kallberg Y."/>
            <person name="Tangrot J."/>
            <person name="Rosling A."/>
        </authorList>
    </citation>
    <scope>NUCLEOTIDE SEQUENCE</scope>
    <source>
        <strain evidence="1">MA461A</strain>
    </source>
</reference>
<gene>
    <name evidence="1" type="ORF">RPERSI_LOCUS33713</name>
</gene>
<sequence>LYAVIRALETCQDQTKVIEIKSDSRFVVNSLETWIHKWKKNGWKTVKNQDVKNRDLFEKIDFLLTKRPGDVYFSYVFGHKGIPLNELADKLAKQGAAIKMNESKKLSPYNAFMKANLPIVKKNNPDLEHKDAFKLVVSMWNETKKEHK</sequence>
<organism evidence="1 2">
    <name type="scientific">Racocetra persica</name>
    <dbReference type="NCBI Taxonomy" id="160502"/>
    <lineage>
        <taxon>Eukaryota</taxon>
        <taxon>Fungi</taxon>
        <taxon>Fungi incertae sedis</taxon>
        <taxon>Mucoromycota</taxon>
        <taxon>Glomeromycotina</taxon>
        <taxon>Glomeromycetes</taxon>
        <taxon>Diversisporales</taxon>
        <taxon>Gigasporaceae</taxon>
        <taxon>Racocetra</taxon>
    </lineage>
</organism>
<evidence type="ECO:0000313" key="1">
    <source>
        <dbReference type="EMBL" id="CAG8845547.1"/>
    </source>
</evidence>